<proteinExistence type="predicted"/>
<comment type="caution">
    <text evidence="1">The sequence shown here is derived from an EMBL/GenBank/DDBJ whole genome shotgun (WGS) entry which is preliminary data.</text>
</comment>
<evidence type="ECO:0000313" key="1">
    <source>
        <dbReference type="EMBL" id="OGG69646.1"/>
    </source>
</evidence>
<sequence>MTLTKQSVIFIVGFVALGFFLFAPRVDAVGLEADAMCNPVILQCGCGQIMGSKGCIGGPNMWKCPCYDTTNTFGSSGICVAPMKCLAQSTGGPDGFGLDIVKSMLGELMKKLMQGGGGGGGGGGGSGTGPDGTGGPTGCGSYVATSDVTQVSTSNTGGVCYYYQSPVSSLLSGNDTTNGNGLSLSEQLNALTDNNANTLTNNNANTSDTLNRQLNARVSTSTPTTTRTILTQGVQGALISGIRGDMQVFGNGVTILAASVDASGNSSTAGFYGASSVTGQPVNTIVNLCKGRPWSKHMLSYALPPTFFDSLCIMRGYSVGTAPAAAPSVKIVQKVATSSAATTTAPVLPPKVSIWSVPPTVPLGSRTSIFWTSQGVKDCTITSPDGAFSQTAPAGSASTVALTKTTAFTIACVAPDGKPFTDSVTVNLSQ</sequence>
<organism evidence="1 2">
    <name type="scientific">Candidatus Kaiserbacteria bacterium RIFCSPHIGHO2_02_FULL_55_25</name>
    <dbReference type="NCBI Taxonomy" id="1798498"/>
    <lineage>
        <taxon>Bacteria</taxon>
        <taxon>Candidatus Kaiseribacteriota</taxon>
    </lineage>
</organism>
<protein>
    <submittedName>
        <fullName evidence="1">Uncharacterized protein</fullName>
    </submittedName>
</protein>
<dbReference type="AlphaFoldDB" id="A0A1F6E7M6"/>
<dbReference type="EMBL" id="MFLL01000010">
    <property type="protein sequence ID" value="OGG69646.1"/>
    <property type="molecule type" value="Genomic_DNA"/>
</dbReference>
<name>A0A1F6E7M6_9BACT</name>
<evidence type="ECO:0000313" key="2">
    <source>
        <dbReference type="Proteomes" id="UP000176914"/>
    </source>
</evidence>
<dbReference type="Proteomes" id="UP000176914">
    <property type="component" value="Unassembled WGS sequence"/>
</dbReference>
<accession>A0A1F6E7M6</accession>
<reference evidence="1 2" key="1">
    <citation type="journal article" date="2016" name="Nat. Commun.">
        <title>Thousands of microbial genomes shed light on interconnected biogeochemical processes in an aquifer system.</title>
        <authorList>
            <person name="Anantharaman K."/>
            <person name="Brown C.T."/>
            <person name="Hug L.A."/>
            <person name="Sharon I."/>
            <person name="Castelle C.J."/>
            <person name="Probst A.J."/>
            <person name="Thomas B.C."/>
            <person name="Singh A."/>
            <person name="Wilkins M.J."/>
            <person name="Karaoz U."/>
            <person name="Brodie E.L."/>
            <person name="Williams K.H."/>
            <person name="Hubbard S.S."/>
            <person name="Banfield J.F."/>
        </authorList>
    </citation>
    <scope>NUCLEOTIDE SEQUENCE [LARGE SCALE GENOMIC DNA]</scope>
</reference>
<gene>
    <name evidence="1" type="ORF">A3C20_03950</name>
</gene>